<name>A0A6G1D9G3_9ORYZ</name>
<comment type="caution">
    <text evidence="2">The sequence shown here is derived from an EMBL/GenBank/DDBJ whole genome shotgun (WGS) entry which is preliminary data.</text>
</comment>
<evidence type="ECO:0000259" key="1">
    <source>
        <dbReference type="Pfam" id="PF24530"/>
    </source>
</evidence>
<keyword evidence="3" id="KW-1185">Reference proteome</keyword>
<accession>A0A6G1D9G3</accession>
<dbReference type="OrthoDB" id="694614at2759"/>
<dbReference type="Proteomes" id="UP000479710">
    <property type="component" value="Unassembled WGS sequence"/>
</dbReference>
<dbReference type="AlphaFoldDB" id="A0A6G1D9G3"/>
<reference evidence="2 3" key="1">
    <citation type="submission" date="2019-11" db="EMBL/GenBank/DDBJ databases">
        <title>Whole genome sequence of Oryza granulata.</title>
        <authorList>
            <person name="Li W."/>
        </authorList>
    </citation>
    <scope>NUCLEOTIDE SEQUENCE [LARGE SCALE GENOMIC DNA]</scope>
    <source>
        <strain evidence="3">cv. Menghai</strain>
        <tissue evidence="2">Leaf</tissue>
    </source>
</reference>
<sequence length="59" mass="6768">MANIDIDPGRFLEPGQHIQDGRLFHLARVDMFVALPQKQHEAYMLAEIELAVHEDEPDV</sequence>
<dbReference type="InterPro" id="IPR056018">
    <property type="entry name" value="DUF7597"/>
</dbReference>
<organism evidence="2 3">
    <name type="scientific">Oryza meyeriana var. granulata</name>
    <dbReference type="NCBI Taxonomy" id="110450"/>
    <lineage>
        <taxon>Eukaryota</taxon>
        <taxon>Viridiplantae</taxon>
        <taxon>Streptophyta</taxon>
        <taxon>Embryophyta</taxon>
        <taxon>Tracheophyta</taxon>
        <taxon>Spermatophyta</taxon>
        <taxon>Magnoliopsida</taxon>
        <taxon>Liliopsida</taxon>
        <taxon>Poales</taxon>
        <taxon>Poaceae</taxon>
        <taxon>BOP clade</taxon>
        <taxon>Oryzoideae</taxon>
        <taxon>Oryzeae</taxon>
        <taxon>Oryzinae</taxon>
        <taxon>Oryza</taxon>
        <taxon>Oryza meyeriana</taxon>
    </lineage>
</organism>
<evidence type="ECO:0000313" key="2">
    <source>
        <dbReference type="EMBL" id="KAF0909395.1"/>
    </source>
</evidence>
<proteinExistence type="predicted"/>
<dbReference type="EMBL" id="SPHZ02000007">
    <property type="protein sequence ID" value="KAF0909395.1"/>
    <property type="molecule type" value="Genomic_DNA"/>
</dbReference>
<feature type="domain" description="DUF7597" evidence="1">
    <location>
        <begin position="6"/>
        <end position="56"/>
    </location>
</feature>
<protein>
    <recommendedName>
        <fullName evidence="1">DUF7597 domain-containing protein</fullName>
    </recommendedName>
</protein>
<gene>
    <name evidence="2" type="ORF">E2562_036040</name>
</gene>
<evidence type="ECO:0000313" key="3">
    <source>
        <dbReference type="Proteomes" id="UP000479710"/>
    </source>
</evidence>
<dbReference type="Pfam" id="PF24530">
    <property type="entry name" value="DUF7597"/>
    <property type="match status" value="1"/>
</dbReference>